<dbReference type="InterPro" id="IPR008557">
    <property type="entry name" value="PhoX"/>
</dbReference>
<feature type="chain" id="PRO_5045170992" evidence="1">
    <location>
        <begin position="28"/>
        <end position="394"/>
    </location>
</feature>
<dbReference type="Gene3D" id="2.120.10.30">
    <property type="entry name" value="TolB, C-terminal domain"/>
    <property type="match status" value="1"/>
</dbReference>
<dbReference type="PANTHER" id="PTHR35399">
    <property type="entry name" value="SLR8030 PROTEIN"/>
    <property type="match status" value="1"/>
</dbReference>
<dbReference type="InterPro" id="IPR011042">
    <property type="entry name" value="6-blade_b-propeller_TolB-like"/>
</dbReference>
<evidence type="ECO:0000256" key="1">
    <source>
        <dbReference type="SAM" id="SignalP"/>
    </source>
</evidence>
<dbReference type="PANTHER" id="PTHR35399:SF4">
    <property type="entry name" value="MEMBRANE PROTEIN"/>
    <property type="match status" value="1"/>
</dbReference>
<gene>
    <name evidence="2" type="ORF">EYC98_03660</name>
</gene>
<organism evidence="2 3">
    <name type="scientific">Candidatus Litorirhabdus singularis</name>
    <dbReference type="NCBI Taxonomy" id="2518993"/>
    <lineage>
        <taxon>Bacteria</taxon>
        <taxon>Pseudomonadati</taxon>
        <taxon>Pseudomonadota</taxon>
        <taxon>Gammaproteobacteria</taxon>
        <taxon>Cellvibrionales</taxon>
        <taxon>Halieaceae</taxon>
        <taxon>Candidatus Litorirhabdus</taxon>
    </lineage>
</organism>
<dbReference type="Proteomes" id="UP001143362">
    <property type="component" value="Unassembled WGS sequence"/>
</dbReference>
<dbReference type="Pfam" id="PF05787">
    <property type="entry name" value="PhoX"/>
    <property type="match status" value="2"/>
</dbReference>
<feature type="signal peptide" evidence="1">
    <location>
        <begin position="1"/>
        <end position="27"/>
    </location>
</feature>
<sequence length="394" mass="42858">MYSRRQLLQQALAASAGLLSTTVLGSAANGPASPPGYGPLKPSNVPGLLLPDGFTGRIVARSQQVVLPGSEFVWHSAPDGGACFPADNGGWIYVSNSELRNSRGGASSIRFDRDGNIVDAYPILRGTERNCAGGATPWQTWLSCEEPEYEFEGLVYECDPYGKVAAEPRPAMGLFCHEAVAVDLRSGYLYMTEDVPDGCLYRFRPARYSRGRADLDHGILEAACETSDNPRAIHWREVPDPTLIKGTATRYQLDDVIRFAGGEGIAWQNDSLFFTTKNDNRLWHYRTDTNQLTILYSAHRKPDAELRGVDNVTIDALGQVLVAEDGGNMQIVLVNSEGKTAALIQILDQEDSEMAGPAFSPNGDRFYFSSQWGASGGLSGNDGLTYEVTGPFRS</sequence>
<evidence type="ECO:0000313" key="3">
    <source>
        <dbReference type="Proteomes" id="UP001143362"/>
    </source>
</evidence>
<accession>A0ABT3TCF0</accession>
<evidence type="ECO:0000313" key="2">
    <source>
        <dbReference type="EMBL" id="MCX2979957.1"/>
    </source>
</evidence>
<name>A0ABT3TCF0_9GAMM</name>
<dbReference type="RefSeq" id="WP_279243941.1">
    <property type="nucleotide sequence ID" value="NZ_SHNN01000001.1"/>
</dbReference>
<keyword evidence="3" id="KW-1185">Reference proteome</keyword>
<keyword evidence="1" id="KW-0732">Signal</keyword>
<dbReference type="PROSITE" id="PS51318">
    <property type="entry name" value="TAT"/>
    <property type="match status" value="1"/>
</dbReference>
<dbReference type="InterPro" id="IPR006311">
    <property type="entry name" value="TAT_signal"/>
</dbReference>
<dbReference type="SUPFAM" id="SSF101898">
    <property type="entry name" value="NHL repeat"/>
    <property type="match status" value="1"/>
</dbReference>
<comment type="caution">
    <text evidence="2">The sequence shown here is derived from an EMBL/GenBank/DDBJ whole genome shotgun (WGS) entry which is preliminary data.</text>
</comment>
<proteinExistence type="predicted"/>
<reference evidence="2" key="1">
    <citation type="submission" date="2019-02" db="EMBL/GenBank/DDBJ databases">
        <authorList>
            <person name="Li S.-H."/>
        </authorList>
    </citation>
    <scope>NUCLEOTIDE SEQUENCE</scope>
    <source>
        <strain evidence="2">IMCC14734</strain>
    </source>
</reference>
<dbReference type="EMBL" id="SHNN01000001">
    <property type="protein sequence ID" value="MCX2979957.1"/>
    <property type="molecule type" value="Genomic_DNA"/>
</dbReference>
<protein>
    <submittedName>
        <fullName evidence="2">DUF839 domain-containing protein</fullName>
    </submittedName>
</protein>